<feature type="signal peptide" evidence="12">
    <location>
        <begin position="1"/>
        <end position="22"/>
    </location>
</feature>
<evidence type="ECO:0000259" key="15">
    <source>
        <dbReference type="PROSITE" id="PS50110"/>
    </source>
</evidence>
<comment type="catalytic activity">
    <reaction evidence="1">
        <text>ATP + protein L-histidine = ADP + protein N-phospho-L-histidine.</text>
        <dbReference type="EC" id="2.7.13.3"/>
    </reaction>
</comment>
<sequence>MRPCMSFYMFRYLLLAIFAANAAVVRAQTPVTFERYSTLQGLPQNSVFSIAQDASGFIWLATYDGITRFDGFQFVSYKPEPGNIGGLSSNITVALEADNDDKLWIGTTGSGLSMFDTRTLRFRNYLSDDAENRALSDNNVNAILPLANDVLIGTNYGLNKLNRESDIFAVFLADDGLAGNNILALNKWCHDKTWVATNNGLQLISLGDEIVQHAYLPQSQTGGPVLSLKTDHNQRLWTVSSSQLSCFREQDGEFILEMQLTDAELNEQFSSTGGFSVIEMGKNDEIWLGTHGGLFRLKESAQKLYAESHFINALYDEHSLPGNQIISLMTDEEGILWIGSRFNGLAKYDPYKQPVTRFVHNPANPNSIHSNDVRAISQDVDGNIWMGSRNQGLDFINVQTGEIKRFDADPDANGALYNNSIRDLYLDSQNRLWVGYYSGFSRIERDVLSGNVLFHPATDSVGDPIHFLGHTYFFYEDSKGRFWVATSDGLIQYDPHSKWVEWFISEHAQSPYLGNFFRSVCEDADGYLWLATDGIGVFRLNPETREFTNFRHFLDDPATLSHNKVYVIAKDLNQDLWFGTHSGLNRLCKETGNFYHFTQEDGLSNNIVYGIMPDQNGFLWLTTANGLSRFNPQNSAFKTYLSGIEFSDDAFSISRDGKIFVGGLSGFFAFHPDSLRENQYVAPLRFTGFRLHNDLIQPGETYNGRIILPEALSFLEEITLKHNENFFSVEYAMLSYASPTQNRYQFLLEGLHTQWFDASAGERVAVFTGLKPGRYILRVRGANPDGIWSESALIINILPAFYQTSWFRGLLIMIFAAIIVMFYRLRLRSLTRQKIKLESQVEEKTRELQNQNDLLKNQHDEIVRQRDQVVEMTRMVHDADERKLRFFTGISHEIRTPLTLILGPVEQILKNSDVSQPIRTKLDRVYRNARNLHKLINQLLDFRKIDSGLMPVELSAGNINSFLHDQVELCHNIITEKKLHIVFNLNDNIPTSYFDFDIVEKIVQNLLTNAIKHSPIGGKITLETDIVCINEDKVIGIRVADHGAGIPAEEQSRIFDRFYRASHSRQNINDGLGIGLSFSRDLARLHGGDILLEQSTGNGSTFLFRFPLNVSHIPENKGVEFREFLPSGSLDCQNSDEDPGETTVLIIEDNDDLRAFIKDGFKGYNILEASDGNRGLQLAVEHIPDIIVSDILMPGFNGFEVCRKLKEEVSTAHIPVLLLTALGAAEHQKAGVDCGADDYIVKPFNVQLLAGKVRNILSARKHYRERLLSHYQIPASDRESKGDPLLDSVTEIVLLNINEPGFGVEELSRKLNMSRSTFYRKISSLTGVSPVEFIRRIRLRESCILLKSESGITINEVAFRVGFEDVDYFRNCFKKVYGKTPSEY</sequence>
<dbReference type="SUPFAM" id="SSF46689">
    <property type="entry name" value="Homeodomain-like"/>
    <property type="match status" value="1"/>
</dbReference>
<dbReference type="InterPro" id="IPR013783">
    <property type="entry name" value="Ig-like_fold"/>
</dbReference>
<feature type="coiled-coil region" evidence="10">
    <location>
        <begin position="827"/>
        <end position="868"/>
    </location>
</feature>
<dbReference type="Gene3D" id="2.130.10.10">
    <property type="entry name" value="YVTN repeat-like/Quinoprotein amine dehydrogenase"/>
    <property type="match status" value="2"/>
</dbReference>
<evidence type="ECO:0000256" key="4">
    <source>
        <dbReference type="ARBA" id="ARBA00022679"/>
    </source>
</evidence>
<dbReference type="SMART" id="SM00388">
    <property type="entry name" value="HisKA"/>
    <property type="match status" value="1"/>
</dbReference>
<dbReference type="InterPro" id="IPR036097">
    <property type="entry name" value="HisK_dim/P_sf"/>
</dbReference>
<dbReference type="SMART" id="SM00342">
    <property type="entry name" value="HTH_ARAC"/>
    <property type="match status" value="1"/>
</dbReference>
<dbReference type="InterPro" id="IPR011110">
    <property type="entry name" value="Reg_prop"/>
</dbReference>
<dbReference type="PROSITE" id="PS50109">
    <property type="entry name" value="HIS_KIN"/>
    <property type="match status" value="1"/>
</dbReference>
<dbReference type="InterPro" id="IPR018060">
    <property type="entry name" value="HTH_AraC"/>
</dbReference>
<evidence type="ECO:0000256" key="9">
    <source>
        <dbReference type="PROSITE-ProRule" id="PRU00169"/>
    </source>
</evidence>
<dbReference type="FunFam" id="1.10.287.130:FF:000045">
    <property type="entry name" value="Two-component system sensor histidine kinase/response regulator"/>
    <property type="match status" value="1"/>
</dbReference>
<feature type="domain" description="Histidine kinase" evidence="14">
    <location>
        <begin position="889"/>
        <end position="1110"/>
    </location>
</feature>
<evidence type="ECO:0000259" key="14">
    <source>
        <dbReference type="PROSITE" id="PS50109"/>
    </source>
</evidence>
<dbReference type="FunFam" id="3.30.565.10:FF:000006">
    <property type="entry name" value="Sensor histidine kinase WalK"/>
    <property type="match status" value="1"/>
</dbReference>
<evidence type="ECO:0000256" key="3">
    <source>
        <dbReference type="ARBA" id="ARBA00022553"/>
    </source>
</evidence>
<dbReference type="Pfam" id="PF07495">
    <property type="entry name" value="Y_Y_Y"/>
    <property type="match status" value="1"/>
</dbReference>
<dbReference type="InterPro" id="IPR018062">
    <property type="entry name" value="HTH_AraC-typ_CS"/>
</dbReference>
<keyword evidence="12" id="KW-0732">Signal</keyword>
<dbReference type="SMART" id="SM00448">
    <property type="entry name" value="REC"/>
    <property type="match status" value="1"/>
</dbReference>
<dbReference type="InterPro" id="IPR036890">
    <property type="entry name" value="HATPase_C_sf"/>
</dbReference>
<dbReference type="CDD" id="cd00082">
    <property type="entry name" value="HisKA"/>
    <property type="match status" value="1"/>
</dbReference>
<evidence type="ECO:0000256" key="2">
    <source>
        <dbReference type="ARBA" id="ARBA00012438"/>
    </source>
</evidence>
<reference evidence="16 17" key="1">
    <citation type="submission" date="2017-02" db="EMBL/GenBank/DDBJ databases">
        <authorList>
            <person name="Peterson S.W."/>
        </authorList>
    </citation>
    <scope>NUCLEOTIDE SEQUENCE [LARGE SCALE GENOMIC DNA]</scope>
    <source>
        <strain evidence="16 17">DSM 24412</strain>
    </source>
</reference>
<keyword evidence="3 9" id="KW-0597">Phosphoprotein</keyword>
<protein>
    <recommendedName>
        <fullName evidence="2">histidine kinase</fullName>
        <ecNumber evidence="2">2.7.13.3</ecNumber>
    </recommendedName>
</protein>
<accession>A0A1T5EW26</accession>
<dbReference type="InterPro" id="IPR015943">
    <property type="entry name" value="WD40/YVTN_repeat-like_dom_sf"/>
</dbReference>
<dbReference type="InterPro" id="IPR005467">
    <property type="entry name" value="His_kinase_dom"/>
</dbReference>
<keyword evidence="6" id="KW-0805">Transcription regulation</keyword>
<dbReference type="Pfam" id="PF02518">
    <property type="entry name" value="HATPase_c"/>
    <property type="match status" value="1"/>
</dbReference>
<dbReference type="InterPro" id="IPR004358">
    <property type="entry name" value="Sig_transdc_His_kin-like_C"/>
</dbReference>
<dbReference type="SUPFAM" id="SSF55874">
    <property type="entry name" value="ATPase domain of HSP90 chaperone/DNA topoisomerase II/histidine kinase"/>
    <property type="match status" value="1"/>
</dbReference>
<dbReference type="EC" id="2.7.13.3" evidence="2"/>
<feature type="transmembrane region" description="Helical" evidence="11">
    <location>
        <begin position="806"/>
        <end position="825"/>
    </location>
</feature>
<keyword evidence="5 16" id="KW-0418">Kinase</keyword>
<keyword evidence="8" id="KW-0804">Transcription</keyword>
<evidence type="ECO:0000313" key="16">
    <source>
        <dbReference type="EMBL" id="SKB88091.1"/>
    </source>
</evidence>
<dbReference type="SMART" id="SM00387">
    <property type="entry name" value="HATPase_c"/>
    <property type="match status" value="1"/>
</dbReference>
<evidence type="ECO:0000256" key="7">
    <source>
        <dbReference type="ARBA" id="ARBA00023125"/>
    </source>
</evidence>
<keyword evidence="10" id="KW-0175">Coiled coil</keyword>
<dbReference type="STRING" id="889453.SAMN03080601_01424"/>
<evidence type="ECO:0000256" key="11">
    <source>
        <dbReference type="SAM" id="Phobius"/>
    </source>
</evidence>
<evidence type="ECO:0000256" key="8">
    <source>
        <dbReference type="ARBA" id="ARBA00023163"/>
    </source>
</evidence>
<name>A0A1T5EW26_9BACT</name>
<dbReference type="Gene3D" id="1.10.287.130">
    <property type="match status" value="1"/>
</dbReference>
<dbReference type="Proteomes" id="UP000191055">
    <property type="component" value="Unassembled WGS sequence"/>
</dbReference>
<feature type="domain" description="Response regulatory" evidence="15">
    <location>
        <begin position="1143"/>
        <end position="1257"/>
    </location>
</feature>
<dbReference type="CDD" id="cd17574">
    <property type="entry name" value="REC_OmpR"/>
    <property type="match status" value="1"/>
</dbReference>
<dbReference type="Pfam" id="PF00072">
    <property type="entry name" value="Response_reg"/>
    <property type="match status" value="1"/>
</dbReference>
<dbReference type="InterPro" id="IPR011123">
    <property type="entry name" value="Y_Y_Y"/>
</dbReference>
<dbReference type="InterPro" id="IPR003594">
    <property type="entry name" value="HATPase_dom"/>
</dbReference>
<dbReference type="Pfam" id="PF12833">
    <property type="entry name" value="HTH_18"/>
    <property type="match status" value="1"/>
</dbReference>
<keyword evidence="11" id="KW-0812">Transmembrane</keyword>
<gene>
    <name evidence="16" type="ORF">SAMN03080601_01424</name>
</gene>
<keyword evidence="7" id="KW-0238">DNA-binding</keyword>
<feature type="chain" id="PRO_5010537283" description="histidine kinase" evidence="12">
    <location>
        <begin position="23"/>
        <end position="1384"/>
    </location>
</feature>
<feature type="domain" description="HTH araC/xylS-type" evidence="13">
    <location>
        <begin position="1287"/>
        <end position="1384"/>
    </location>
</feature>
<dbReference type="PROSITE" id="PS00041">
    <property type="entry name" value="HTH_ARAC_FAMILY_1"/>
    <property type="match status" value="1"/>
</dbReference>
<dbReference type="SUPFAM" id="SSF52172">
    <property type="entry name" value="CheY-like"/>
    <property type="match status" value="1"/>
</dbReference>
<dbReference type="GO" id="GO:0043565">
    <property type="term" value="F:sequence-specific DNA binding"/>
    <property type="evidence" value="ECO:0007669"/>
    <property type="project" value="InterPro"/>
</dbReference>
<dbReference type="PROSITE" id="PS01124">
    <property type="entry name" value="HTH_ARAC_FAMILY_2"/>
    <property type="match status" value="1"/>
</dbReference>
<dbReference type="GO" id="GO:0003700">
    <property type="term" value="F:DNA-binding transcription factor activity"/>
    <property type="evidence" value="ECO:0007669"/>
    <property type="project" value="InterPro"/>
</dbReference>
<keyword evidence="4" id="KW-0808">Transferase</keyword>
<dbReference type="PRINTS" id="PR00344">
    <property type="entry name" value="BCTRLSENSOR"/>
</dbReference>
<dbReference type="CDD" id="cd00075">
    <property type="entry name" value="HATPase"/>
    <property type="match status" value="1"/>
</dbReference>
<dbReference type="InterPro" id="IPR003661">
    <property type="entry name" value="HisK_dim/P_dom"/>
</dbReference>
<evidence type="ECO:0000313" key="17">
    <source>
        <dbReference type="Proteomes" id="UP000191055"/>
    </source>
</evidence>
<dbReference type="Gene3D" id="3.30.565.10">
    <property type="entry name" value="Histidine kinase-like ATPase, C-terminal domain"/>
    <property type="match status" value="1"/>
</dbReference>
<evidence type="ECO:0000256" key="6">
    <source>
        <dbReference type="ARBA" id="ARBA00023015"/>
    </source>
</evidence>
<dbReference type="RefSeq" id="WP_198314207.1">
    <property type="nucleotide sequence ID" value="NZ_CP021904.1"/>
</dbReference>
<dbReference type="SUPFAM" id="SSF63829">
    <property type="entry name" value="Calcium-dependent phosphotriesterase"/>
    <property type="match status" value="2"/>
</dbReference>
<dbReference type="SUPFAM" id="SSF47384">
    <property type="entry name" value="Homodimeric domain of signal transducing histidine kinase"/>
    <property type="match status" value="1"/>
</dbReference>
<keyword evidence="17" id="KW-1185">Reference proteome</keyword>
<proteinExistence type="predicted"/>
<keyword evidence="11" id="KW-0472">Membrane</keyword>
<dbReference type="Pfam" id="PF07494">
    <property type="entry name" value="Reg_prop"/>
    <property type="match status" value="6"/>
</dbReference>
<feature type="modified residue" description="4-aspartylphosphate" evidence="9">
    <location>
        <position position="1190"/>
    </location>
</feature>
<organism evidence="16 17">
    <name type="scientific">Alkalitalea saponilacus</name>
    <dbReference type="NCBI Taxonomy" id="889453"/>
    <lineage>
        <taxon>Bacteria</taxon>
        <taxon>Pseudomonadati</taxon>
        <taxon>Bacteroidota</taxon>
        <taxon>Bacteroidia</taxon>
        <taxon>Marinilabiliales</taxon>
        <taxon>Marinilabiliaceae</taxon>
        <taxon>Alkalitalea</taxon>
    </lineage>
</organism>
<dbReference type="GO" id="GO:0000155">
    <property type="term" value="F:phosphorelay sensor kinase activity"/>
    <property type="evidence" value="ECO:0007669"/>
    <property type="project" value="InterPro"/>
</dbReference>
<dbReference type="Pfam" id="PF00512">
    <property type="entry name" value="HisKA"/>
    <property type="match status" value="1"/>
</dbReference>
<dbReference type="PANTHER" id="PTHR43547:SF2">
    <property type="entry name" value="HYBRID SIGNAL TRANSDUCTION HISTIDINE KINASE C"/>
    <property type="match status" value="1"/>
</dbReference>
<evidence type="ECO:0000256" key="5">
    <source>
        <dbReference type="ARBA" id="ARBA00022777"/>
    </source>
</evidence>
<dbReference type="InterPro" id="IPR001789">
    <property type="entry name" value="Sig_transdc_resp-reg_receiver"/>
</dbReference>
<dbReference type="EMBL" id="FUYV01000006">
    <property type="protein sequence ID" value="SKB88091.1"/>
    <property type="molecule type" value="Genomic_DNA"/>
</dbReference>
<dbReference type="InterPro" id="IPR011006">
    <property type="entry name" value="CheY-like_superfamily"/>
</dbReference>
<keyword evidence="11" id="KW-1133">Transmembrane helix</keyword>
<evidence type="ECO:0000256" key="1">
    <source>
        <dbReference type="ARBA" id="ARBA00000085"/>
    </source>
</evidence>
<dbReference type="Gene3D" id="1.10.10.60">
    <property type="entry name" value="Homeodomain-like"/>
    <property type="match status" value="1"/>
</dbReference>
<evidence type="ECO:0000259" key="13">
    <source>
        <dbReference type="PROSITE" id="PS01124"/>
    </source>
</evidence>
<evidence type="ECO:0000256" key="10">
    <source>
        <dbReference type="SAM" id="Coils"/>
    </source>
</evidence>
<dbReference type="Gene3D" id="3.40.50.2300">
    <property type="match status" value="1"/>
</dbReference>
<dbReference type="PANTHER" id="PTHR43547">
    <property type="entry name" value="TWO-COMPONENT HISTIDINE KINASE"/>
    <property type="match status" value="1"/>
</dbReference>
<evidence type="ECO:0000256" key="12">
    <source>
        <dbReference type="SAM" id="SignalP"/>
    </source>
</evidence>
<dbReference type="InterPro" id="IPR009057">
    <property type="entry name" value="Homeodomain-like_sf"/>
</dbReference>
<dbReference type="PROSITE" id="PS50110">
    <property type="entry name" value="RESPONSE_REGULATORY"/>
    <property type="match status" value="1"/>
</dbReference>
<dbReference type="Gene3D" id="2.60.40.10">
    <property type="entry name" value="Immunoglobulins"/>
    <property type="match status" value="1"/>
</dbReference>